<reference evidence="1 2" key="1">
    <citation type="submission" date="2023-10" db="EMBL/GenBank/DDBJ databases">
        <title>Development of a sustainable strategy for remediation of hydrocarbon-contaminated territories based on the waste exchange concept.</title>
        <authorList>
            <person name="Krivoruchko A."/>
        </authorList>
    </citation>
    <scope>NUCLEOTIDE SEQUENCE [LARGE SCALE GENOMIC DNA]</scope>
    <source>
        <strain evidence="1 2">IEGM 60</strain>
    </source>
</reference>
<dbReference type="RefSeq" id="WP_317570056.1">
    <property type="nucleotide sequence ID" value="NZ_JAWLKA010000016.1"/>
</dbReference>
<evidence type="ECO:0000313" key="1">
    <source>
        <dbReference type="EMBL" id="MDV6284063.1"/>
    </source>
</evidence>
<dbReference type="Proteomes" id="UP001185737">
    <property type="component" value="Unassembled WGS sequence"/>
</dbReference>
<name>A0ABU4CLC7_RHOJO</name>
<protein>
    <submittedName>
        <fullName evidence="1">Uncharacterized protein</fullName>
    </submittedName>
</protein>
<sequence length="89" mass="9545">MNDNEIAVEGIAPFEAKPAKTGLHLPFGSQTNHIDACLGVFCPGGPRFIGNTGNSVVVEYIWLRMDGAFGTVKVNGSLRARGWSPPTTW</sequence>
<keyword evidence="2" id="KW-1185">Reference proteome</keyword>
<dbReference type="EMBL" id="JAWLKA010000016">
    <property type="protein sequence ID" value="MDV6284063.1"/>
    <property type="molecule type" value="Genomic_DNA"/>
</dbReference>
<proteinExistence type="predicted"/>
<evidence type="ECO:0000313" key="2">
    <source>
        <dbReference type="Proteomes" id="UP001185737"/>
    </source>
</evidence>
<accession>A0ABU4CLC7</accession>
<gene>
    <name evidence="1" type="ORF">R3Q59_26570</name>
</gene>
<comment type="caution">
    <text evidence="1">The sequence shown here is derived from an EMBL/GenBank/DDBJ whole genome shotgun (WGS) entry which is preliminary data.</text>
</comment>
<organism evidence="1 2">
    <name type="scientific">Rhodococcus jostii</name>
    <dbReference type="NCBI Taxonomy" id="132919"/>
    <lineage>
        <taxon>Bacteria</taxon>
        <taxon>Bacillati</taxon>
        <taxon>Actinomycetota</taxon>
        <taxon>Actinomycetes</taxon>
        <taxon>Mycobacteriales</taxon>
        <taxon>Nocardiaceae</taxon>
        <taxon>Rhodococcus</taxon>
    </lineage>
</organism>